<evidence type="ECO:0000313" key="2">
    <source>
        <dbReference type="Proteomes" id="UP000712600"/>
    </source>
</evidence>
<evidence type="ECO:0000313" key="1">
    <source>
        <dbReference type="EMBL" id="KAF3502089.1"/>
    </source>
</evidence>
<protein>
    <submittedName>
        <fullName evidence="1">Uncharacterized protein</fullName>
    </submittedName>
</protein>
<dbReference type="EMBL" id="QGKX02001621">
    <property type="protein sequence ID" value="KAF3502089.1"/>
    <property type="molecule type" value="Genomic_DNA"/>
</dbReference>
<name>A0A8S9NLV7_BRACR</name>
<accession>A0A8S9NLV7</accession>
<dbReference type="Proteomes" id="UP000712600">
    <property type="component" value="Unassembled WGS sequence"/>
</dbReference>
<dbReference type="AlphaFoldDB" id="A0A8S9NLV7"/>
<comment type="caution">
    <text evidence="1">The sequence shown here is derived from an EMBL/GenBank/DDBJ whole genome shotgun (WGS) entry which is preliminary data.</text>
</comment>
<proteinExistence type="predicted"/>
<sequence>MPKTQTQHRQARVRVRRGGWSGTRVEILTVSAPRVALPRPDRLRLTKPPYLITETLVSPELIIPSSLHRNQLSSSPS</sequence>
<organism evidence="1 2">
    <name type="scientific">Brassica cretica</name>
    <name type="common">Mustard</name>
    <dbReference type="NCBI Taxonomy" id="69181"/>
    <lineage>
        <taxon>Eukaryota</taxon>
        <taxon>Viridiplantae</taxon>
        <taxon>Streptophyta</taxon>
        <taxon>Embryophyta</taxon>
        <taxon>Tracheophyta</taxon>
        <taxon>Spermatophyta</taxon>
        <taxon>Magnoliopsida</taxon>
        <taxon>eudicotyledons</taxon>
        <taxon>Gunneridae</taxon>
        <taxon>Pentapetalae</taxon>
        <taxon>rosids</taxon>
        <taxon>malvids</taxon>
        <taxon>Brassicales</taxon>
        <taxon>Brassicaceae</taxon>
        <taxon>Brassiceae</taxon>
        <taxon>Brassica</taxon>
    </lineage>
</organism>
<reference evidence="1" key="1">
    <citation type="submission" date="2019-12" db="EMBL/GenBank/DDBJ databases">
        <title>Genome sequencing and annotation of Brassica cretica.</title>
        <authorList>
            <person name="Studholme D.J."/>
            <person name="Sarris P."/>
        </authorList>
    </citation>
    <scope>NUCLEOTIDE SEQUENCE</scope>
    <source>
        <strain evidence="1">PFS-109/04</strain>
        <tissue evidence="1">Leaf</tissue>
    </source>
</reference>
<gene>
    <name evidence="1" type="ORF">F2Q69_00041577</name>
</gene>